<dbReference type="EMBL" id="KD087332">
    <property type="protein sequence ID" value="EMS62032.1"/>
    <property type="molecule type" value="Genomic_DNA"/>
</dbReference>
<organism evidence="1">
    <name type="scientific">Triticum urartu</name>
    <name type="common">Red wild einkorn</name>
    <name type="synonym">Crithodium urartu</name>
    <dbReference type="NCBI Taxonomy" id="4572"/>
    <lineage>
        <taxon>Eukaryota</taxon>
        <taxon>Viridiplantae</taxon>
        <taxon>Streptophyta</taxon>
        <taxon>Embryophyta</taxon>
        <taxon>Tracheophyta</taxon>
        <taxon>Spermatophyta</taxon>
        <taxon>Magnoliopsida</taxon>
        <taxon>Liliopsida</taxon>
        <taxon>Poales</taxon>
        <taxon>Poaceae</taxon>
        <taxon>BOP clade</taxon>
        <taxon>Pooideae</taxon>
        <taxon>Triticodae</taxon>
        <taxon>Triticeae</taxon>
        <taxon>Triticinae</taxon>
        <taxon>Triticum</taxon>
    </lineage>
</organism>
<gene>
    <name evidence="1" type="ORF">TRIUR3_18865</name>
</gene>
<accession>M7ZPM5</accession>
<reference evidence="1" key="1">
    <citation type="journal article" date="2013" name="Nature">
        <title>Draft genome of the wheat A-genome progenitor Triticum urartu.</title>
        <authorList>
            <person name="Ling H.Q."/>
            <person name="Zhao S."/>
            <person name="Liu D."/>
            <person name="Wang J."/>
            <person name="Sun H."/>
            <person name="Zhang C."/>
            <person name="Fan H."/>
            <person name="Li D."/>
            <person name="Dong L."/>
            <person name="Tao Y."/>
            <person name="Gao C."/>
            <person name="Wu H."/>
            <person name="Li Y."/>
            <person name="Cui Y."/>
            <person name="Guo X."/>
            <person name="Zheng S."/>
            <person name="Wang B."/>
            <person name="Yu K."/>
            <person name="Liang Q."/>
            <person name="Yang W."/>
            <person name="Lou X."/>
            <person name="Chen J."/>
            <person name="Feng M."/>
            <person name="Jian J."/>
            <person name="Zhang X."/>
            <person name="Luo G."/>
            <person name="Jiang Y."/>
            <person name="Liu J."/>
            <person name="Wang Z."/>
            <person name="Sha Y."/>
            <person name="Zhang B."/>
            <person name="Wu H."/>
            <person name="Tang D."/>
            <person name="Shen Q."/>
            <person name="Xue P."/>
            <person name="Zou S."/>
            <person name="Wang X."/>
            <person name="Liu X."/>
            <person name="Wang F."/>
            <person name="Yang Y."/>
            <person name="An X."/>
            <person name="Dong Z."/>
            <person name="Zhang K."/>
            <person name="Zhang X."/>
            <person name="Luo M.C."/>
            <person name="Dvorak J."/>
            <person name="Tong Y."/>
            <person name="Wang J."/>
            <person name="Yang H."/>
            <person name="Li Z."/>
            <person name="Wang D."/>
            <person name="Zhang A."/>
            <person name="Wang J."/>
        </authorList>
    </citation>
    <scope>NUCLEOTIDE SEQUENCE</scope>
</reference>
<sequence>MALLLLLLLQWANWGLQLSSKEKHIDEEKRCGQRQSVSGHFVHSFGFHSLHCVGILEALSSRMASTRNIISTAGRLKQEVEVINQVA</sequence>
<protein>
    <submittedName>
        <fullName evidence="1">Uncharacterized protein</fullName>
    </submittedName>
</protein>
<dbReference type="AlphaFoldDB" id="M7ZPM5"/>
<proteinExistence type="predicted"/>
<evidence type="ECO:0000313" key="1">
    <source>
        <dbReference type="EMBL" id="EMS62032.1"/>
    </source>
</evidence>
<name>M7ZPM5_TRIUA</name>